<keyword evidence="3" id="KW-1185">Reference proteome</keyword>
<dbReference type="AlphaFoldDB" id="A0A2N5E928"/>
<reference evidence="2 3" key="1">
    <citation type="submission" date="2017-12" db="EMBL/GenBank/DDBJ databases">
        <title>Characterization of six clinical isolates of Enterochimera gen. nov., a novel genus of the Yersiniaciae family and the three species Enterochimera arupensis sp. nov., Enterochimera coloradensis sp. nov, and Enterochimera californica sp. nov.</title>
        <authorList>
            <person name="Rossi A."/>
            <person name="Fisher M."/>
        </authorList>
    </citation>
    <scope>NUCLEOTIDE SEQUENCE [LARGE SCALE GENOMIC DNA]</scope>
    <source>
        <strain evidence="3">2016-Iso4</strain>
    </source>
</reference>
<sequence>MVAAMITVCGMWSLVWCLGRKLSGAWGVLVPCALLPVLAMMEISLDTLRLLVMGAMLVTLGMLFNRHLRHYILVPSCMALAGGLAAMSLNFNLLS</sequence>
<evidence type="ECO:0000313" key="2">
    <source>
        <dbReference type="EMBL" id="PLR38410.1"/>
    </source>
</evidence>
<feature type="transmembrane region" description="Helical" evidence="1">
    <location>
        <begin position="48"/>
        <end position="64"/>
    </location>
</feature>
<keyword evidence="1" id="KW-0472">Membrane</keyword>
<protein>
    <submittedName>
        <fullName evidence="2">DUF1435 domain-containing protein</fullName>
    </submittedName>
</protein>
<evidence type="ECO:0000256" key="1">
    <source>
        <dbReference type="SAM" id="Phobius"/>
    </source>
</evidence>
<dbReference type="OrthoDB" id="6540321at2"/>
<feature type="transmembrane region" description="Helical" evidence="1">
    <location>
        <begin position="71"/>
        <end position="91"/>
    </location>
</feature>
<evidence type="ECO:0000313" key="3">
    <source>
        <dbReference type="Proteomes" id="UP000234503"/>
    </source>
</evidence>
<proteinExistence type="predicted"/>
<dbReference type="InterPro" id="IPR009885">
    <property type="entry name" value="DUF1435"/>
</dbReference>
<comment type="caution">
    <text evidence="2">The sequence shown here is derived from an EMBL/GenBank/DDBJ whole genome shotgun (WGS) entry which is preliminary data.</text>
</comment>
<dbReference type="RefSeq" id="WP_101823343.1">
    <property type="nucleotide sequence ID" value="NZ_PJZH01000003.1"/>
</dbReference>
<gene>
    <name evidence="2" type="ORF">CYR32_05265</name>
</gene>
<keyword evidence="1" id="KW-0812">Transmembrane</keyword>
<dbReference type="Proteomes" id="UP000234503">
    <property type="component" value="Unassembled WGS sequence"/>
</dbReference>
<name>A0A2N5E928_9GAMM</name>
<dbReference type="EMBL" id="PJZH01000003">
    <property type="protein sequence ID" value="PLR38410.1"/>
    <property type="molecule type" value="Genomic_DNA"/>
</dbReference>
<organism evidence="2 3">
    <name type="scientific">Chimaeribacter coloradensis</name>
    <dbReference type="NCBI Taxonomy" id="2060068"/>
    <lineage>
        <taxon>Bacteria</taxon>
        <taxon>Pseudomonadati</taxon>
        <taxon>Pseudomonadota</taxon>
        <taxon>Gammaproteobacteria</taxon>
        <taxon>Enterobacterales</taxon>
        <taxon>Yersiniaceae</taxon>
        <taxon>Chimaeribacter</taxon>
    </lineage>
</organism>
<dbReference type="Pfam" id="PF07256">
    <property type="entry name" value="DUF1435"/>
    <property type="match status" value="1"/>
</dbReference>
<keyword evidence="1" id="KW-1133">Transmembrane helix</keyword>
<accession>A0A2N5E928</accession>